<evidence type="ECO:0000256" key="4">
    <source>
        <dbReference type="ARBA" id="ARBA00022692"/>
    </source>
</evidence>
<dbReference type="GO" id="GO:0052621">
    <property type="term" value="F:diguanylate cyclase activity"/>
    <property type="evidence" value="ECO:0007669"/>
    <property type="project" value="UniProtKB-EC"/>
</dbReference>
<comment type="catalytic activity">
    <reaction evidence="7">
        <text>2 GTP = 3',3'-c-di-GMP + 2 diphosphate</text>
        <dbReference type="Rhea" id="RHEA:24898"/>
        <dbReference type="ChEBI" id="CHEBI:33019"/>
        <dbReference type="ChEBI" id="CHEBI:37565"/>
        <dbReference type="ChEBI" id="CHEBI:58805"/>
        <dbReference type="EC" id="2.7.7.65"/>
    </reaction>
</comment>
<dbReference type="GO" id="GO:0043709">
    <property type="term" value="P:cell adhesion involved in single-species biofilm formation"/>
    <property type="evidence" value="ECO:0007669"/>
    <property type="project" value="TreeGrafter"/>
</dbReference>
<name>A0A372INI8_9BACT</name>
<evidence type="ECO:0000256" key="6">
    <source>
        <dbReference type="ARBA" id="ARBA00023136"/>
    </source>
</evidence>
<keyword evidence="3" id="KW-1003">Cell membrane</keyword>
<dbReference type="CDD" id="cd01949">
    <property type="entry name" value="GGDEF"/>
    <property type="match status" value="1"/>
</dbReference>
<evidence type="ECO:0000313" key="11">
    <source>
        <dbReference type="Proteomes" id="UP000264702"/>
    </source>
</evidence>
<feature type="transmembrane region" description="Helical" evidence="8">
    <location>
        <begin position="276"/>
        <end position="296"/>
    </location>
</feature>
<feature type="domain" description="GGDEF" evidence="9">
    <location>
        <begin position="346"/>
        <end position="482"/>
    </location>
</feature>
<evidence type="ECO:0000256" key="8">
    <source>
        <dbReference type="SAM" id="Phobius"/>
    </source>
</evidence>
<protein>
    <recommendedName>
        <fullName evidence="2">diguanylate cyclase</fullName>
        <ecNumber evidence="2">2.7.7.65</ecNumber>
    </recommendedName>
</protein>
<dbReference type="PROSITE" id="PS50887">
    <property type="entry name" value="GGDEF"/>
    <property type="match status" value="1"/>
</dbReference>
<comment type="caution">
    <text evidence="10">The sequence shown here is derived from an EMBL/GenBank/DDBJ whole genome shotgun (WGS) entry which is preliminary data.</text>
</comment>
<dbReference type="SUPFAM" id="SSF55073">
    <property type="entry name" value="Nucleotide cyclase"/>
    <property type="match status" value="1"/>
</dbReference>
<dbReference type="Pfam" id="PF00990">
    <property type="entry name" value="GGDEF"/>
    <property type="match status" value="1"/>
</dbReference>
<dbReference type="FunFam" id="3.30.70.270:FF:000001">
    <property type="entry name" value="Diguanylate cyclase domain protein"/>
    <property type="match status" value="1"/>
</dbReference>
<feature type="transmembrane region" description="Helical" evidence="8">
    <location>
        <begin position="93"/>
        <end position="110"/>
    </location>
</feature>
<dbReference type="InterPro" id="IPR007895">
    <property type="entry name" value="MASE1"/>
</dbReference>
<feature type="transmembrane region" description="Helical" evidence="8">
    <location>
        <begin position="44"/>
        <end position="61"/>
    </location>
</feature>
<dbReference type="GO" id="GO:0005886">
    <property type="term" value="C:plasma membrane"/>
    <property type="evidence" value="ECO:0007669"/>
    <property type="project" value="UniProtKB-SubCell"/>
</dbReference>
<gene>
    <name evidence="10" type="ORF">D0Y96_13850</name>
</gene>
<keyword evidence="4 8" id="KW-0812">Transmembrane</keyword>
<dbReference type="Pfam" id="PF05231">
    <property type="entry name" value="MASE1"/>
    <property type="match status" value="1"/>
</dbReference>
<evidence type="ECO:0000256" key="2">
    <source>
        <dbReference type="ARBA" id="ARBA00012528"/>
    </source>
</evidence>
<dbReference type="PANTHER" id="PTHR45138:SF9">
    <property type="entry name" value="DIGUANYLATE CYCLASE DGCM-RELATED"/>
    <property type="match status" value="1"/>
</dbReference>
<feature type="transmembrane region" description="Helical" evidence="8">
    <location>
        <begin position="130"/>
        <end position="148"/>
    </location>
</feature>
<evidence type="ECO:0000313" key="10">
    <source>
        <dbReference type="EMBL" id="RFU16455.1"/>
    </source>
</evidence>
<reference evidence="10 11" key="1">
    <citation type="submission" date="2018-08" db="EMBL/GenBank/DDBJ databases">
        <title>Acidipila sp. 4G-K13, an acidobacterium isolated from forest soil.</title>
        <authorList>
            <person name="Gao Z.-H."/>
            <person name="Qiu L.-H."/>
        </authorList>
    </citation>
    <scope>NUCLEOTIDE SEQUENCE [LARGE SCALE GENOMIC DNA]</scope>
    <source>
        <strain evidence="10 11">4G-K13</strain>
    </source>
</reference>
<dbReference type="InterPro" id="IPR000160">
    <property type="entry name" value="GGDEF_dom"/>
</dbReference>
<dbReference type="Gene3D" id="3.30.70.270">
    <property type="match status" value="1"/>
</dbReference>
<evidence type="ECO:0000256" key="1">
    <source>
        <dbReference type="ARBA" id="ARBA00004651"/>
    </source>
</evidence>
<dbReference type="NCBIfam" id="TIGR00254">
    <property type="entry name" value="GGDEF"/>
    <property type="match status" value="1"/>
</dbReference>
<feature type="transmembrane region" description="Helical" evidence="8">
    <location>
        <begin position="235"/>
        <end position="256"/>
    </location>
</feature>
<sequence>MSVSSSHGSQVQNRGVRALSLVLLFTLIYLTADFALNKFAFSDGWTVLWPLNGVTIALLLMWPRLDWPAILVGVTLGTGIGECLDHNPVTLELWLRTFSLIEVLICAWLLPPFTSLDDWLRRTYLFPRFFAALLLGPGISGVMAAILFHHVHHEPWLMAFNDWATADALGIAAIMPLALCARSTEMRTLFKGHALPRTIGILVTAFTGIVLIFTISRYPLLFLLYPILLYVDSMLAFAGSAIAMPVVCLLAVYFTIHGHGPFAFWPQGLLVSRNVALQIYLGFHMVALFPASVLFMERRRMSEDLRDANAQLTMLASVDGLTGIANRRSLDERFSMEWKRAIRVRTSLALLMIDLDHFKQYNDMYGHHAGDQCLRTIAGVLSRHLRRPQDFVARFGGEEFAILLPHTDLDGARHLAETIRIAVLEAAVDHDGSSWGCVTVSVGCAAILPAHGDDRFRLLQTADAALYLAKKAGRNCIEISEPVDEPAQ</sequence>
<keyword evidence="6 8" id="KW-0472">Membrane</keyword>
<dbReference type="PANTHER" id="PTHR45138">
    <property type="entry name" value="REGULATORY COMPONENTS OF SENSORY TRANSDUCTION SYSTEM"/>
    <property type="match status" value="1"/>
</dbReference>
<comment type="subcellular location">
    <subcellularLocation>
        <location evidence="1">Cell membrane</location>
        <topology evidence="1">Multi-pass membrane protein</topology>
    </subcellularLocation>
</comment>
<feature type="transmembrane region" description="Helical" evidence="8">
    <location>
        <begin position="160"/>
        <end position="179"/>
    </location>
</feature>
<evidence type="ECO:0000256" key="5">
    <source>
        <dbReference type="ARBA" id="ARBA00022989"/>
    </source>
</evidence>
<dbReference type="SMART" id="SM00267">
    <property type="entry name" value="GGDEF"/>
    <property type="match status" value="1"/>
</dbReference>
<dbReference type="InterPro" id="IPR050469">
    <property type="entry name" value="Diguanylate_Cyclase"/>
</dbReference>
<dbReference type="GO" id="GO:1902201">
    <property type="term" value="P:negative regulation of bacterial-type flagellum-dependent cell motility"/>
    <property type="evidence" value="ECO:0007669"/>
    <property type="project" value="TreeGrafter"/>
</dbReference>
<keyword evidence="11" id="KW-1185">Reference proteome</keyword>
<evidence type="ECO:0000256" key="3">
    <source>
        <dbReference type="ARBA" id="ARBA00022475"/>
    </source>
</evidence>
<organism evidence="10 11">
    <name type="scientific">Paracidobacterium acidisoli</name>
    <dbReference type="NCBI Taxonomy" id="2303751"/>
    <lineage>
        <taxon>Bacteria</taxon>
        <taxon>Pseudomonadati</taxon>
        <taxon>Acidobacteriota</taxon>
        <taxon>Terriglobia</taxon>
        <taxon>Terriglobales</taxon>
        <taxon>Acidobacteriaceae</taxon>
        <taxon>Paracidobacterium</taxon>
    </lineage>
</organism>
<dbReference type="InterPro" id="IPR043128">
    <property type="entry name" value="Rev_trsase/Diguanyl_cyclase"/>
</dbReference>
<dbReference type="Proteomes" id="UP000264702">
    <property type="component" value="Unassembled WGS sequence"/>
</dbReference>
<proteinExistence type="predicted"/>
<feature type="transmembrane region" description="Helical" evidence="8">
    <location>
        <begin position="15"/>
        <end position="32"/>
    </location>
</feature>
<dbReference type="AlphaFoldDB" id="A0A372INI8"/>
<dbReference type="EMBL" id="QVQT01000004">
    <property type="protein sequence ID" value="RFU16455.1"/>
    <property type="molecule type" value="Genomic_DNA"/>
</dbReference>
<dbReference type="EC" id="2.7.7.65" evidence="2"/>
<feature type="transmembrane region" description="Helical" evidence="8">
    <location>
        <begin position="199"/>
        <end position="223"/>
    </location>
</feature>
<evidence type="ECO:0000256" key="7">
    <source>
        <dbReference type="ARBA" id="ARBA00034247"/>
    </source>
</evidence>
<accession>A0A372INI8</accession>
<keyword evidence="5 8" id="KW-1133">Transmembrane helix</keyword>
<evidence type="ECO:0000259" key="9">
    <source>
        <dbReference type="PROSITE" id="PS50887"/>
    </source>
</evidence>
<dbReference type="InterPro" id="IPR029787">
    <property type="entry name" value="Nucleotide_cyclase"/>
</dbReference>